<dbReference type="Proteomes" id="UP000748752">
    <property type="component" value="Unassembled WGS sequence"/>
</dbReference>
<keyword evidence="9" id="KW-0963">Cytoplasm</keyword>
<evidence type="ECO:0000256" key="2">
    <source>
        <dbReference type="ARBA" id="ARBA00012961"/>
    </source>
</evidence>
<reference evidence="11 12" key="1">
    <citation type="journal article" date="2020" name="Microorganisms">
        <title>Osmotic Adaptation and Compatible Solute Biosynthesis of Phototrophic Bacteria as Revealed from Genome Analyses.</title>
        <authorList>
            <person name="Imhoff J.F."/>
            <person name="Rahn T."/>
            <person name="Kunzel S."/>
            <person name="Keller A."/>
            <person name="Neulinger S.C."/>
        </authorList>
    </citation>
    <scope>NUCLEOTIDE SEQUENCE [LARGE SCALE GENOMIC DNA]</scope>
    <source>
        <strain evidence="11 12">DSM 6210</strain>
    </source>
</reference>
<comment type="catalytic activity">
    <reaction evidence="9">
        <text>GMP + ATP = GDP + ADP</text>
        <dbReference type="Rhea" id="RHEA:20780"/>
        <dbReference type="ChEBI" id="CHEBI:30616"/>
        <dbReference type="ChEBI" id="CHEBI:58115"/>
        <dbReference type="ChEBI" id="CHEBI:58189"/>
        <dbReference type="ChEBI" id="CHEBI:456216"/>
        <dbReference type="EC" id="2.7.4.8"/>
    </reaction>
</comment>
<keyword evidence="12" id="KW-1185">Reference proteome</keyword>
<evidence type="ECO:0000259" key="10">
    <source>
        <dbReference type="PROSITE" id="PS50052"/>
    </source>
</evidence>
<proteinExistence type="inferred from homology"/>
<dbReference type="InterPro" id="IPR008144">
    <property type="entry name" value="Guanylate_kin-like_dom"/>
</dbReference>
<evidence type="ECO:0000256" key="1">
    <source>
        <dbReference type="ARBA" id="ARBA00005790"/>
    </source>
</evidence>
<dbReference type="Gene3D" id="3.40.50.300">
    <property type="entry name" value="P-loop containing nucleotide triphosphate hydrolases"/>
    <property type="match status" value="1"/>
</dbReference>
<dbReference type="InterPro" id="IPR020590">
    <property type="entry name" value="Guanylate_kinase_CS"/>
</dbReference>
<gene>
    <name evidence="9" type="primary">gmk</name>
    <name evidence="11" type="ORF">CKO31_21560</name>
</gene>
<dbReference type="PANTHER" id="PTHR23117">
    <property type="entry name" value="GUANYLATE KINASE-RELATED"/>
    <property type="match status" value="1"/>
</dbReference>
<evidence type="ECO:0000313" key="11">
    <source>
        <dbReference type="EMBL" id="MBK1633293.1"/>
    </source>
</evidence>
<dbReference type="PROSITE" id="PS50052">
    <property type="entry name" value="GUANYLATE_KINASE_2"/>
    <property type="match status" value="1"/>
</dbReference>
<evidence type="ECO:0000256" key="9">
    <source>
        <dbReference type="HAMAP-Rule" id="MF_00328"/>
    </source>
</evidence>
<feature type="binding site" evidence="9">
    <location>
        <begin position="30"/>
        <end position="37"/>
    </location>
    <ligand>
        <name>ATP</name>
        <dbReference type="ChEBI" id="CHEBI:30616"/>
    </ligand>
</feature>
<dbReference type="Pfam" id="PF00625">
    <property type="entry name" value="Guanylate_kin"/>
    <property type="match status" value="1"/>
</dbReference>
<keyword evidence="5 9" id="KW-0547">Nucleotide-binding</keyword>
<evidence type="ECO:0000256" key="8">
    <source>
        <dbReference type="ARBA" id="ARBA00030128"/>
    </source>
</evidence>
<dbReference type="InterPro" id="IPR008145">
    <property type="entry name" value="GK/Ca_channel_bsu"/>
</dbReference>
<accession>A0ABS1CN68</accession>
<dbReference type="PROSITE" id="PS00856">
    <property type="entry name" value="GUANYLATE_KINASE_1"/>
    <property type="match status" value="1"/>
</dbReference>
<dbReference type="SUPFAM" id="SSF52540">
    <property type="entry name" value="P-loop containing nucleoside triphosphate hydrolases"/>
    <property type="match status" value="1"/>
</dbReference>
<dbReference type="InterPro" id="IPR027417">
    <property type="entry name" value="P-loop_NTPase"/>
</dbReference>
<keyword evidence="4 9" id="KW-0808">Transferase</keyword>
<protein>
    <recommendedName>
        <fullName evidence="3 9">Guanylate kinase</fullName>
        <ecNumber evidence="2 9">2.7.4.8</ecNumber>
    </recommendedName>
    <alternativeName>
        <fullName evidence="8 9">GMP kinase</fullName>
    </alternativeName>
</protein>
<keyword evidence="7 9" id="KW-0067">ATP-binding</keyword>
<dbReference type="PANTHER" id="PTHR23117:SF13">
    <property type="entry name" value="GUANYLATE KINASE"/>
    <property type="match status" value="1"/>
</dbReference>
<keyword evidence="6 9" id="KW-0418">Kinase</keyword>
<dbReference type="Gene3D" id="3.30.63.10">
    <property type="entry name" value="Guanylate Kinase phosphate binding domain"/>
    <property type="match status" value="1"/>
</dbReference>
<organism evidence="11 12">
    <name type="scientific">Thiohalocapsa halophila</name>
    <dbReference type="NCBI Taxonomy" id="69359"/>
    <lineage>
        <taxon>Bacteria</taxon>
        <taxon>Pseudomonadati</taxon>
        <taxon>Pseudomonadota</taxon>
        <taxon>Gammaproteobacteria</taxon>
        <taxon>Chromatiales</taxon>
        <taxon>Chromatiaceae</taxon>
        <taxon>Thiohalocapsa</taxon>
    </lineage>
</organism>
<dbReference type="EMBL" id="NRRV01000076">
    <property type="protein sequence ID" value="MBK1633293.1"/>
    <property type="molecule type" value="Genomic_DNA"/>
</dbReference>
<dbReference type="EC" id="2.7.4.8" evidence="2 9"/>
<evidence type="ECO:0000256" key="3">
    <source>
        <dbReference type="ARBA" id="ARBA00016296"/>
    </source>
</evidence>
<comment type="caution">
    <text evidence="11">The sequence shown here is derived from an EMBL/GenBank/DDBJ whole genome shotgun (WGS) entry which is preliminary data.</text>
</comment>
<dbReference type="SMART" id="SM00072">
    <property type="entry name" value="GuKc"/>
    <property type="match status" value="1"/>
</dbReference>
<feature type="domain" description="Guanylate kinase-like" evidence="10">
    <location>
        <begin position="23"/>
        <end position="201"/>
    </location>
</feature>
<comment type="function">
    <text evidence="9">Essential for recycling GMP and indirectly, cGMP.</text>
</comment>
<dbReference type="CDD" id="cd00071">
    <property type="entry name" value="GMPK"/>
    <property type="match status" value="1"/>
</dbReference>
<dbReference type="RefSeq" id="WP_200241532.1">
    <property type="nucleotide sequence ID" value="NZ_NRRV01000076.1"/>
</dbReference>
<dbReference type="NCBIfam" id="TIGR03263">
    <property type="entry name" value="guanyl_kin"/>
    <property type="match status" value="1"/>
</dbReference>
<comment type="similarity">
    <text evidence="1 9">Belongs to the guanylate kinase family.</text>
</comment>
<dbReference type="GO" id="GO:0016301">
    <property type="term" value="F:kinase activity"/>
    <property type="evidence" value="ECO:0007669"/>
    <property type="project" value="UniProtKB-KW"/>
</dbReference>
<sequence length="225" mass="24284">MAHSQAPRSEPTDAGGAAGADPGLLFVVSAPSGAGKTSLVKALLEVEPSLQLSVSYTTRPPREGEEDAVHYHFIDAPTFERMAEAGEFVEYARVFGNAYGTAAATLRERLDAGADLLLEIDWQGARQVRARFPEAISVFVAPPSLDALEARLRGRGKDSQDVIAARMARARDELSHHGEYDYLVLNDDFAVALGELRAVVTAERLRESRQAKRHAAALAAMLAED</sequence>
<evidence type="ECO:0000256" key="7">
    <source>
        <dbReference type="ARBA" id="ARBA00022840"/>
    </source>
</evidence>
<name>A0ABS1CN68_9GAMM</name>
<evidence type="ECO:0000256" key="5">
    <source>
        <dbReference type="ARBA" id="ARBA00022741"/>
    </source>
</evidence>
<dbReference type="InterPro" id="IPR017665">
    <property type="entry name" value="Guanylate_kinase"/>
</dbReference>
<comment type="subcellular location">
    <subcellularLocation>
        <location evidence="9">Cytoplasm</location>
    </subcellularLocation>
</comment>
<evidence type="ECO:0000256" key="4">
    <source>
        <dbReference type="ARBA" id="ARBA00022679"/>
    </source>
</evidence>
<evidence type="ECO:0000256" key="6">
    <source>
        <dbReference type="ARBA" id="ARBA00022777"/>
    </source>
</evidence>
<evidence type="ECO:0000313" key="12">
    <source>
        <dbReference type="Proteomes" id="UP000748752"/>
    </source>
</evidence>
<dbReference type="HAMAP" id="MF_00328">
    <property type="entry name" value="Guanylate_kinase"/>
    <property type="match status" value="1"/>
</dbReference>